<evidence type="ECO:0000313" key="19">
    <source>
        <dbReference type="EMBL" id="ODN71046.1"/>
    </source>
</evidence>
<keyword evidence="7 17" id="KW-1133">Transmembrane helix</keyword>
<evidence type="ECO:0000256" key="4">
    <source>
        <dbReference type="ARBA" id="ARBA00014687"/>
    </source>
</evidence>
<dbReference type="PATRIC" id="fig|1439726.3.peg.1695"/>
<dbReference type="AlphaFoldDB" id="A0A1E3H5H2"/>
<dbReference type="Pfam" id="PF00510">
    <property type="entry name" value="COX3"/>
    <property type="match status" value="1"/>
</dbReference>
<feature type="domain" description="Heme-copper oxidase subunit III family profile" evidence="18">
    <location>
        <begin position="53"/>
        <end position="231"/>
    </location>
</feature>
<evidence type="ECO:0000259" key="18">
    <source>
        <dbReference type="PROSITE" id="PS50253"/>
    </source>
</evidence>
<comment type="similarity">
    <text evidence="2 15">Belongs to the cytochrome c oxidase subunit 3 family.</text>
</comment>
<evidence type="ECO:0000313" key="20">
    <source>
        <dbReference type="Proteomes" id="UP000094622"/>
    </source>
</evidence>
<feature type="compositionally biased region" description="Polar residues" evidence="16">
    <location>
        <begin position="1"/>
        <end position="18"/>
    </location>
</feature>
<dbReference type="Proteomes" id="UP000094622">
    <property type="component" value="Unassembled WGS sequence"/>
</dbReference>
<proteinExistence type="inferred from homology"/>
<dbReference type="RefSeq" id="WP_069306469.1">
    <property type="nucleotide sequence ID" value="NZ_MCRJ01000031.1"/>
</dbReference>
<evidence type="ECO:0000256" key="13">
    <source>
        <dbReference type="ARBA" id="ARBA00032189"/>
    </source>
</evidence>
<feature type="transmembrane region" description="Helical" evidence="17">
    <location>
        <begin position="163"/>
        <end position="186"/>
    </location>
</feature>
<keyword evidence="8" id="KW-0560">Oxidoreductase</keyword>
<dbReference type="GO" id="GO:0016491">
    <property type="term" value="F:oxidoreductase activity"/>
    <property type="evidence" value="ECO:0007669"/>
    <property type="project" value="UniProtKB-KW"/>
</dbReference>
<evidence type="ECO:0000256" key="12">
    <source>
        <dbReference type="ARBA" id="ARBA00031884"/>
    </source>
</evidence>
<dbReference type="PANTHER" id="PTHR11403">
    <property type="entry name" value="CYTOCHROME C OXIDASE SUBUNIT III"/>
    <property type="match status" value="1"/>
</dbReference>
<evidence type="ECO:0000256" key="17">
    <source>
        <dbReference type="SAM" id="Phobius"/>
    </source>
</evidence>
<evidence type="ECO:0000256" key="6">
    <source>
        <dbReference type="ARBA" id="ARBA00022692"/>
    </source>
</evidence>
<gene>
    <name evidence="19" type="primary">cyoC</name>
    <name evidence="19" type="ORF">A6302_01607</name>
</gene>
<organism evidence="19 20">
    <name type="scientific">Methylobrevis pamukkalensis</name>
    <dbReference type="NCBI Taxonomy" id="1439726"/>
    <lineage>
        <taxon>Bacteria</taxon>
        <taxon>Pseudomonadati</taxon>
        <taxon>Pseudomonadota</taxon>
        <taxon>Alphaproteobacteria</taxon>
        <taxon>Hyphomicrobiales</taxon>
        <taxon>Pleomorphomonadaceae</taxon>
        <taxon>Methylobrevis</taxon>
    </lineage>
</organism>
<name>A0A1E3H5H2_9HYPH</name>
<reference evidence="19 20" key="1">
    <citation type="submission" date="2016-07" db="EMBL/GenBank/DDBJ databases">
        <title>Draft Genome Sequence of Methylobrevis pamukkalensis PK2.</title>
        <authorList>
            <person name="Vasilenko O.V."/>
            <person name="Doronina N.V."/>
            <person name="Shmareva M.N."/>
            <person name="Tarlachkov S.V."/>
            <person name="Mustakhimov I."/>
            <person name="Trotsenko Y.A."/>
        </authorList>
    </citation>
    <scope>NUCLEOTIDE SEQUENCE [LARGE SCALE GENOMIC DNA]</scope>
    <source>
        <strain evidence="19 20">PK2</strain>
    </source>
</reference>
<feature type="transmembrane region" description="Helical" evidence="17">
    <location>
        <begin position="55"/>
        <end position="77"/>
    </location>
</feature>
<dbReference type="SUPFAM" id="SSF81452">
    <property type="entry name" value="Cytochrome c oxidase subunit III-like"/>
    <property type="match status" value="1"/>
</dbReference>
<keyword evidence="6 15" id="KW-0812">Transmembrane</keyword>
<comment type="caution">
    <text evidence="19">The sequence shown here is derived from an EMBL/GenBank/DDBJ whole genome shotgun (WGS) entry which is preliminary data.</text>
</comment>
<dbReference type="InterPro" id="IPR033946">
    <property type="entry name" value="Ubiquinol_oxase_su3_dom"/>
</dbReference>
<feature type="transmembrane region" description="Helical" evidence="17">
    <location>
        <begin position="124"/>
        <end position="143"/>
    </location>
</feature>
<evidence type="ECO:0000256" key="14">
    <source>
        <dbReference type="ARBA" id="ARBA00032717"/>
    </source>
</evidence>
<dbReference type="GO" id="GO:0004129">
    <property type="term" value="F:cytochrome-c oxidase activity"/>
    <property type="evidence" value="ECO:0007669"/>
    <property type="project" value="InterPro"/>
</dbReference>
<feature type="compositionally biased region" description="Basic and acidic residues" evidence="16">
    <location>
        <begin position="19"/>
        <end position="30"/>
    </location>
</feature>
<comment type="function">
    <text evidence="10">Cytochrome bo(3) ubiquinol terminal oxidase is the component of the aerobic respiratory chain of E.coli that predominates when cells are grown at high aeration. Has proton pump activity across the membrane in addition to electron transfer, pumping 2 protons/electron.</text>
</comment>
<evidence type="ECO:0000256" key="3">
    <source>
        <dbReference type="ARBA" id="ARBA00011700"/>
    </source>
</evidence>
<feature type="region of interest" description="Disordered" evidence="16">
    <location>
        <begin position="1"/>
        <end position="42"/>
    </location>
</feature>
<accession>A0A1E3H5H2</accession>
<sequence>MSGTSATGSLPSDISARSSEQDPYRVGRHDGHGHRHGSMGHGEGGPASRYVTVTYGFWMFLLSDIIMFSAFFAGYAVLSGATAGGPAARELFELPRVALQTGLLLTSSFTCGLGSLASHRRDMVWTQIWLLVTGLLGAGFLALEMQEFAVMVADSAGPTRSAFLSSFFALVGCHGLHVGLGLLWLGTMMAQIWVKGFRDDILRRLHCFNLFWHALDIVWIAIFNLVYLLGASA</sequence>
<dbReference type="Gene3D" id="1.20.120.80">
    <property type="entry name" value="Cytochrome c oxidase, subunit III, four-helix bundle"/>
    <property type="match status" value="1"/>
</dbReference>
<evidence type="ECO:0000256" key="15">
    <source>
        <dbReference type="RuleBase" id="RU003376"/>
    </source>
</evidence>
<dbReference type="InterPro" id="IPR013833">
    <property type="entry name" value="Cyt_c_oxidase_su3_a-hlx"/>
</dbReference>
<evidence type="ECO:0000256" key="8">
    <source>
        <dbReference type="ARBA" id="ARBA00023002"/>
    </source>
</evidence>
<evidence type="ECO:0000256" key="1">
    <source>
        <dbReference type="ARBA" id="ARBA00004651"/>
    </source>
</evidence>
<evidence type="ECO:0000256" key="10">
    <source>
        <dbReference type="ARBA" id="ARBA00025694"/>
    </source>
</evidence>
<evidence type="ECO:0000256" key="2">
    <source>
        <dbReference type="ARBA" id="ARBA00010581"/>
    </source>
</evidence>
<dbReference type="EMBL" id="MCRJ01000031">
    <property type="protein sequence ID" value="ODN71046.1"/>
    <property type="molecule type" value="Genomic_DNA"/>
</dbReference>
<dbReference type="GO" id="GO:0019646">
    <property type="term" value="P:aerobic electron transport chain"/>
    <property type="evidence" value="ECO:0007669"/>
    <property type="project" value="InterPro"/>
</dbReference>
<evidence type="ECO:0000256" key="16">
    <source>
        <dbReference type="SAM" id="MobiDB-lite"/>
    </source>
</evidence>
<evidence type="ECO:0000256" key="11">
    <source>
        <dbReference type="ARBA" id="ARBA00030072"/>
    </source>
</evidence>
<dbReference type="FunFam" id="1.20.120.80:FF:000001">
    <property type="entry name" value="Cytochrome (Ubi)quinol oxidase subunit III"/>
    <property type="match status" value="1"/>
</dbReference>
<comment type="subcellular location">
    <subcellularLocation>
        <location evidence="1 15">Cell membrane</location>
        <topology evidence="1 15">Multi-pass membrane protein</topology>
    </subcellularLocation>
</comment>
<dbReference type="GO" id="GO:0005886">
    <property type="term" value="C:plasma membrane"/>
    <property type="evidence" value="ECO:0007669"/>
    <property type="project" value="UniProtKB-SubCell"/>
</dbReference>
<keyword evidence="5" id="KW-1003">Cell membrane</keyword>
<feature type="transmembrane region" description="Helical" evidence="17">
    <location>
        <begin position="207"/>
        <end position="230"/>
    </location>
</feature>
<protein>
    <recommendedName>
        <fullName evidence="4">Cytochrome bo(3) ubiquinol oxidase subunit 3</fullName>
    </recommendedName>
    <alternativeName>
        <fullName evidence="13">Cytochrome o ubiquinol oxidase subunit 3</fullName>
    </alternativeName>
    <alternativeName>
        <fullName evidence="11">Oxidase bo(3) subunit 3</fullName>
    </alternativeName>
    <alternativeName>
        <fullName evidence="14">Ubiquinol oxidase polypeptide III</fullName>
    </alternativeName>
    <alternativeName>
        <fullName evidence="12">Ubiquinol oxidase subunit 3</fullName>
    </alternativeName>
</protein>
<keyword evidence="9 17" id="KW-0472">Membrane</keyword>
<dbReference type="PANTHER" id="PTHR11403:SF2">
    <property type="entry name" value="CYTOCHROME BO(3) UBIQUINOL OXIDASE SUBUNIT 3"/>
    <property type="match status" value="1"/>
</dbReference>
<dbReference type="OrthoDB" id="9810850at2"/>
<comment type="subunit">
    <text evidence="3">Heterooctamer of two A chains, two B chains, two C chains and two D chains.</text>
</comment>
<dbReference type="CDD" id="cd02863">
    <property type="entry name" value="Ubiquinol_oxidase_III"/>
    <property type="match status" value="1"/>
</dbReference>
<dbReference type="PROSITE" id="PS50253">
    <property type="entry name" value="COX3"/>
    <property type="match status" value="1"/>
</dbReference>
<evidence type="ECO:0000256" key="5">
    <source>
        <dbReference type="ARBA" id="ARBA00022475"/>
    </source>
</evidence>
<evidence type="ECO:0000256" key="7">
    <source>
        <dbReference type="ARBA" id="ARBA00022989"/>
    </source>
</evidence>
<feature type="transmembrane region" description="Helical" evidence="17">
    <location>
        <begin position="97"/>
        <end position="117"/>
    </location>
</feature>
<keyword evidence="20" id="KW-1185">Reference proteome</keyword>
<dbReference type="InterPro" id="IPR024791">
    <property type="entry name" value="Cyt_c/ubiquinol_Oxase_su3"/>
</dbReference>
<dbReference type="InterPro" id="IPR000298">
    <property type="entry name" value="Cyt_c_oxidase-like_su3"/>
</dbReference>
<evidence type="ECO:0000256" key="9">
    <source>
        <dbReference type="ARBA" id="ARBA00023136"/>
    </source>
</evidence>
<dbReference type="InterPro" id="IPR035973">
    <property type="entry name" value="Cyt_c_oxidase_su3-like_sf"/>
</dbReference>